<organism evidence="2 3">
    <name type="scientific">Streptomyces virginiae</name>
    <name type="common">Streptomyces cinnamonensis</name>
    <dbReference type="NCBI Taxonomy" id="1961"/>
    <lineage>
        <taxon>Bacteria</taxon>
        <taxon>Bacillati</taxon>
        <taxon>Actinomycetota</taxon>
        <taxon>Actinomycetes</taxon>
        <taxon>Kitasatosporales</taxon>
        <taxon>Streptomycetaceae</taxon>
        <taxon>Streptomyces</taxon>
    </lineage>
</organism>
<protein>
    <submittedName>
        <fullName evidence="2">Uncharacterized protein</fullName>
    </submittedName>
</protein>
<comment type="caution">
    <text evidence="2">The sequence shown here is derived from an EMBL/GenBank/DDBJ whole genome shotgun (WGS) entry which is preliminary data.</text>
</comment>
<reference evidence="3" key="1">
    <citation type="submission" date="2020-09" db="EMBL/GenBank/DDBJ databases">
        <title>Whole genome shotgun sequence of Streptomyces cinnamonensis NBRC 15873.</title>
        <authorList>
            <person name="Komaki H."/>
            <person name="Tamura T."/>
        </authorList>
    </citation>
    <scope>NUCLEOTIDE SEQUENCE [LARGE SCALE GENOMIC DNA]</scope>
    <source>
        <strain evidence="3">NBRC 15873</strain>
    </source>
</reference>
<dbReference type="EMBL" id="BNDV01000016">
    <property type="protein sequence ID" value="GHI16641.1"/>
    <property type="molecule type" value="Genomic_DNA"/>
</dbReference>
<feature type="region of interest" description="Disordered" evidence="1">
    <location>
        <begin position="1"/>
        <end position="37"/>
    </location>
</feature>
<evidence type="ECO:0000256" key="1">
    <source>
        <dbReference type="SAM" id="MobiDB-lite"/>
    </source>
</evidence>
<proteinExistence type="predicted"/>
<evidence type="ECO:0000313" key="2">
    <source>
        <dbReference type="EMBL" id="GHI16641.1"/>
    </source>
</evidence>
<dbReference type="Proteomes" id="UP000660554">
    <property type="component" value="Unassembled WGS sequence"/>
</dbReference>
<sequence>MYVRPRLGAAPYSAPGIDPGTPTVSMSPHGPGGPCGPAGRRSAFGFVPPHCAGQAVPRPPGALFGLPFAAAGLVFPHTTATTGAGA</sequence>
<accession>A0ABQ3NV39</accession>
<evidence type="ECO:0000313" key="3">
    <source>
        <dbReference type="Proteomes" id="UP000660554"/>
    </source>
</evidence>
<keyword evidence="3" id="KW-1185">Reference proteome</keyword>
<name>A0ABQ3NV39_STRVG</name>
<gene>
    <name evidence="2" type="ORF">Scinn_61040</name>
</gene>